<sequence length="555" mass="61935">MHHSSPPLSSFPQSRQSTVHYRKTRPLPIQLLDHCTVCIEEQLYSQAFSLLSGALTSGTGSSGEAHIPPTQHLALAATLVVHPQLTTRTTSPDKQVAADDALGYLRHVNSLTGPRASGLDQAFRFCNAATSIRGKRTRTRVSEIGSDDEDEKPGRIRSPYVEKESLWTNAESFCDVLGWAFNCSIAHRHRWDRWKLWLDLLLKVLQDDLESRLPEAEKLYAATGSIAAVESILKDSMFSRYVSSIGAGRNNKRRLMRAVLADGQPKSLAEFGEIWKHEAKAPKQKQDDRSSKRRKLDLENGDYGDYFDDSDEGSLQSSVRRSRSVTANPSKRQSRAASKHEDDSEEEANGTTIPNASGSASDIDSFGGMDALHLRQRILALLTLFCLKNPEAFLDTEDLFDLYTEFFRPLPLAIFQQFVLPTKPWLGPNSQASLVQMLLRPLLVQTAPPYDENALKQAEFEAHYAPFAANGTGYVDNAKVSLMIESLLRLLWSSENVECTPRLRRLVEEGIKARKEKVAWDGRKKAGVKLKADAEAVLVMDCSADRMLTMLDMAE</sequence>
<evidence type="ECO:0000313" key="2">
    <source>
        <dbReference type="Proteomes" id="UP001281147"/>
    </source>
</evidence>
<dbReference type="Proteomes" id="UP001281147">
    <property type="component" value="Unassembled WGS sequence"/>
</dbReference>
<organism evidence="1 2">
    <name type="scientific">Vermiconidia calcicola</name>
    <dbReference type="NCBI Taxonomy" id="1690605"/>
    <lineage>
        <taxon>Eukaryota</taxon>
        <taxon>Fungi</taxon>
        <taxon>Dikarya</taxon>
        <taxon>Ascomycota</taxon>
        <taxon>Pezizomycotina</taxon>
        <taxon>Dothideomycetes</taxon>
        <taxon>Dothideomycetidae</taxon>
        <taxon>Mycosphaerellales</taxon>
        <taxon>Extremaceae</taxon>
        <taxon>Vermiconidia</taxon>
    </lineage>
</organism>
<accession>A0ACC3NN21</accession>
<protein>
    <submittedName>
        <fullName evidence="1">Uncharacterized protein</fullName>
    </submittedName>
</protein>
<keyword evidence="2" id="KW-1185">Reference proteome</keyword>
<reference evidence="1" key="1">
    <citation type="submission" date="2023-07" db="EMBL/GenBank/DDBJ databases">
        <title>Black Yeasts Isolated from many extreme environments.</title>
        <authorList>
            <person name="Coleine C."/>
            <person name="Stajich J.E."/>
            <person name="Selbmann L."/>
        </authorList>
    </citation>
    <scope>NUCLEOTIDE SEQUENCE</scope>
    <source>
        <strain evidence="1">CCFEE 5714</strain>
    </source>
</reference>
<name>A0ACC3NN21_9PEZI</name>
<proteinExistence type="predicted"/>
<gene>
    <name evidence="1" type="ORF">LTR37_004434</name>
</gene>
<evidence type="ECO:0000313" key="1">
    <source>
        <dbReference type="EMBL" id="KAK3719215.1"/>
    </source>
</evidence>
<comment type="caution">
    <text evidence="1">The sequence shown here is derived from an EMBL/GenBank/DDBJ whole genome shotgun (WGS) entry which is preliminary data.</text>
</comment>
<dbReference type="EMBL" id="JAUTXU010000027">
    <property type="protein sequence ID" value="KAK3719215.1"/>
    <property type="molecule type" value="Genomic_DNA"/>
</dbReference>